<protein>
    <recommendedName>
        <fullName evidence="3">Ribosomal protein S14</fullName>
    </recommendedName>
</protein>
<accession>A0AAV4MHZ0</accession>
<evidence type="ECO:0008006" key="3">
    <source>
        <dbReference type="Google" id="ProtNLM"/>
    </source>
</evidence>
<gene>
    <name evidence="1" type="ORF">CEXT_645561</name>
</gene>
<evidence type="ECO:0000313" key="2">
    <source>
        <dbReference type="Proteomes" id="UP001054945"/>
    </source>
</evidence>
<evidence type="ECO:0000313" key="1">
    <source>
        <dbReference type="EMBL" id="GIX72067.1"/>
    </source>
</evidence>
<dbReference type="AlphaFoldDB" id="A0AAV4MHZ0"/>
<dbReference type="EMBL" id="BPLR01002278">
    <property type="protein sequence ID" value="GIX72067.1"/>
    <property type="molecule type" value="Genomic_DNA"/>
</dbReference>
<dbReference type="Proteomes" id="UP001054945">
    <property type="component" value="Unassembled WGS sequence"/>
</dbReference>
<reference evidence="1 2" key="1">
    <citation type="submission" date="2021-06" db="EMBL/GenBank/DDBJ databases">
        <title>Caerostris extrusa draft genome.</title>
        <authorList>
            <person name="Kono N."/>
            <person name="Arakawa K."/>
        </authorList>
    </citation>
    <scope>NUCLEOTIDE SEQUENCE [LARGE SCALE GENOMIC DNA]</scope>
</reference>
<comment type="caution">
    <text evidence="1">The sequence shown here is derived from an EMBL/GenBank/DDBJ whole genome shotgun (WGS) entry which is preliminary data.</text>
</comment>
<sequence>MDRKRRIRKLAPFRKPLLEWILSSLDESPGRRLCLLKVWVGMMNSLRCSGFICGFLKNGGRKPFSKFEFVTLKKLNCECRRRGYLHLYS</sequence>
<organism evidence="1 2">
    <name type="scientific">Caerostris extrusa</name>
    <name type="common">Bark spider</name>
    <name type="synonym">Caerostris bankana</name>
    <dbReference type="NCBI Taxonomy" id="172846"/>
    <lineage>
        <taxon>Eukaryota</taxon>
        <taxon>Metazoa</taxon>
        <taxon>Ecdysozoa</taxon>
        <taxon>Arthropoda</taxon>
        <taxon>Chelicerata</taxon>
        <taxon>Arachnida</taxon>
        <taxon>Araneae</taxon>
        <taxon>Araneomorphae</taxon>
        <taxon>Entelegynae</taxon>
        <taxon>Araneoidea</taxon>
        <taxon>Araneidae</taxon>
        <taxon>Caerostris</taxon>
    </lineage>
</organism>
<proteinExistence type="predicted"/>
<keyword evidence="2" id="KW-1185">Reference proteome</keyword>
<name>A0AAV4MHZ0_CAEEX</name>